<dbReference type="SUPFAM" id="SSF53756">
    <property type="entry name" value="UDP-Glycosyltransferase/glycogen phosphorylase"/>
    <property type="match status" value="1"/>
</dbReference>
<evidence type="ECO:0000256" key="1">
    <source>
        <dbReference type="ARBA" id="ARBA00022679"/>
    </source>
</evidence>
<dbReference type="GO" id="GO:0016757">
    <property type="term" value="F:glycosyltransferase activity"/>
    <property type="evidence" value="ECO:0007669"/>
    <property type="project" value="InterPro"/>
</dbReference>
<evidence type="ECO:0000313" key="3">
    <source>
        <dbReference type="EMBL" id="EKD29979.1"/>
    </source>
</evidence>
<organism evidence="3">
    <name type="scientific">uncultured bacterium</name>
    <name type="common">gcode 4</name>
    <dbReference type="NCBI Taxonomy" id="1234023"/>
    <lineage>
        <taxon>Bacteria</taxon>
        <taxon>environmental samples</taxon>
    </lineage>
</organism>
<dbReference type="PANTHER" id="PTHR46401">
    <property type="entry name" value="GLYCOSYLTRANSFERASE WBBK-RELATED"/>
    <property type="match status" value="1"/>
</dbReference>
<feature type="domain" description="Glycosyl transferase family 1" evidence="2">
    <location>
        <begin position="198"/>
        <end position="368"/>
    </location>
</feature>
<dbReference type="InterPro" id="IPR001296">
    <property type="entry name" value="Glyco_trans_1"/>
</dbReference>
<dbReference type="EMBL" id="AMFJ01034197">
    <property type="protein sequence ID" value="EKD29979.1"/>
    <property type="molecule type" value="Genomic_DNA"/>
</dbReference>
<sequence length="390" mass="46115">MKKLAWIHSHFYNWMGGTKFILEVVKRLKKDMEVEIFIQNGNPEYIAKFEKEWIVVNNLHSLSTNSSIFWAFLPFFCWRDAKKLQILLEKGGFDSVMTSMFPMNYIATKLHGFRIFQYCYEPFSFFWDDRMIRHFSFFYRLFLMVLKFFYGGLDRKGATRNDKIFTLSEITQRQILEVYGKDSVYTYEGVDTTFFKSTKKKEIFDKYGDNRIIMHCTDFTPIKRTDLAFRVLPLLVKKYPNIKLLITHTLSNLWEKAKYEKLAKSLWVANHYEFLGFVDYELLPAYYTLADVVIQPSVNQPQSLPVKEALACETPVVRWWEESVEFTSEDHCGFVVNSENLEELYSAIDSILSMSGEEYKKMGKNGRNLVEKKFSWDAIAHLIHKNIQDV</sequence>
<dbReference type="Pfam" id="PF00534">
    <property type="entry name" value="Glycos_transf_1"/>
    <property type="match status" value="1"/>
</dbReference>
<dbReference type="PANTHER" id="PTHR46401:SF2">
    <property type="entry name" value="GLYCOSYLTRANSFERASE WBBK-RELATED"/>
    <property type="match status" value="1"/>
</dbReference>
<name>K1YX89_9BACT</name>
<dbReference type="GO" id="GO:0009103">
    <property type="term" value="P:lipopolysaccharide biosynthetic process"/>
    <property type="evidence" value="ECO:0007669"/>
    <property type="project" value="TreeGrafter"/>
</dbReference>
<accession>K1YX89</accession>
<dbReference type="CDD" id="cd03801">
    <property type="entry name" value="GT4_PimA-like"/>
    <property type="match status" value="1"/>
</dbReference>
<gene>
    <name evidence="3" type="ORF">ACD_78C00197G0014</name>
</gene>
<dbReference type="Gene3D" id="3.40.50.2000">
    <property type="entry name" value="Glycogen Phosphorylase B"/>
    <property type="match status" value="2"/>
</dbReference>
<reference evidence="3" key="1">
    <citation type="journal article" date="2012" name="Science">
        <title>Fermentation, hydrogen, and sulfur metabolism in multiple uncultivated bacterial phyla.</title>
        <authorList>
            <person name="Wrighton K.C."/>
            <person name="Thomas B.C."/>
            <person name="Sharon I."/>
            <person name="Miller C.S."/>
            <person name="Castelle C.J."/>
            <person name="VerBerkmoes N.C."/>
            <person name="Wilkins M.J."/>
            <person name="Hettich R.L."/>
            <person name="Lipton M.S."/>
            <person name="Williams K.H."/>
            <person name="Long P.E."/>
            <person name="Banfield J.F."/>
        </authorList>
    </citation>
    <scope>NUCLEOTIDE SEQUENCE [LARGE SCALE GENOMIC DNA]</scope>
</reference>
<dbReference type="AlphaFoldDB" id="K1YX89"/>
<keyword evidence="1 3" id="KW-0808">Transferase</keyword>
<comment type="caution">
    <text evidence="3">The sequence shown here is derived from an EMBL/GenBank/DDBJ whole genome shotgun (WGS) entry which is preliminary data.</text>
</comment>
<evidence type="ECO:0000259" key="2">
    <source>
        <dbReference type="Pfam" id="PF00534"/>
    </source>
</evidence>
<protein>
    <submittedName>
        <fullName evidence="3">Glycosyl transferase, group 1 family</fullName>
    </submittedName>
</protein>
<proteinExistence type="predicted"/>